<evidence type="ECO:0000313" key="4">
    <source>
        <dbReference type="Proteomes" id="UP000241769"/>
    </source>
</evidence>
<feature type="compositionally biased region" description="Polar residues" evidence="2">
    <location>
        <begin position="104"/>
        <end position="113"/>
    </location>
</feature>
<dbReference type="EMBL" id="MDYQ01000001">
    <property type="protein sequence ID" value="PRP89809.1"/>
    <property type="molecule type" value="Genomic_DNA"/>
</dbReference>
<feature type="region of interest" description="Disordered" evidence="2">
    <location>
        <begin position="62"/>
        <end position="118"/>
    </location>
</feature>
<dbReference type="Proteomes" id="UP000241769">
    <property type="component" value="Unassembled WGS sequence"/>
</dbReference>
<reference evidence="3 4" key="1">
    <citation type="journal article" date="2018" name="Genome Biol. Evol.">
        <title>Multiple Roots of Fruiting Body Formation in Amoebozoa.</title>
        <authorList>
            <person name="Hillmann F."/>
            <person name="Forbes G."/>
            <person name="Novohradska S."/>
            <person name="Ferling I."/>
            <person name="Riege K."/>
            <person name="Groth M."/>
            <person name="Westermann M."/>
            <person name="Marz M."/>
            <person name="Spaller T."/>
            <person name="Winckler T."/>
            <person name="Schaap P."/>
            <person name="Glockner G."/>
        </authorList>
    </citation>
    <scope>NUCLEOTIDE SEQUENCE [LARGE SCALE GENOMIC DNA]</scope>
    <source>
        <strain evidence="3 4">Jena</strain>
    </source>
</reference>
<feature type="coiled-coil region" evidence="1">
    <location>
        <begin position="386"/>
        <end position="466"/>
    </location>
</feature>
<dbReference type="AlphaFoldDB" id="A0A2P6P0U6"/>
<proteinExistence type="predicted"/>
<protein>
    <submittedName>
        <fullName evidence="3">Uncharacterized protein</fullName>
    </submittedName>
</protein>
<accession>A0A2P6P0U6</accession>
<organism evidence="3 4">
    <name type="scientific">Planoprotostelium fungivorum</name>
    <dbReference type="NCBI Taxonomy" id="1890364"/>
    <lineage>
        <taxon>Eukaryota</taxon>
        <taxon>Amoebozoa</taxon>
        <taxon>Evosea</taxon>
        <taxon>Variosea</taxon>
        <taxon>Cavosteliida</taxon>
        <taxon>Cavosteliaceae</taxon>
        <taxon>Planoprotostelium</taxon>
    </lineage>
</organism>
<keyword evidence="1" id="KW-0175">Coiled coil</keyword>
<evidence type="ECO:0000256" key="2">
    <source>
        <dbReference type="SAM" id="MobiDB-lite"/>
    </source>
</evidence>
<name>A0A2P6P0U6_9EUKA</name>
<feature type="compositionally biased region" description="Basic and acidic residues" evidence="2">
    <location>
        <begin position="65"/>
        <end position="103"/>
    </location>
</feature>
<sequence length="535" mass="61762">MEIIYNVSENSCGVQIHKAEGVQIHMSLLWTPSDIQKGGYFEKHKEAEEMSVQIGAVVKAMPLGEGRETSEREEIGREKQRMERETVEREEFEREANEKRRENTGTTSKQQRGFTDGERVESQLRELVSINLTRLPSRPVTTGVAVFLSPTLIFRFWREQSVGQAFGSSLFCCVHFSQTDNRWMTILWTYMVKMMIKKKENPMAYDTQPDVLDTTKRGEEYLREVYDWQPSGLIDFGDASVCDPMYDLVPFTSLSSAAMRNFTEDASNHTIWTLMREPGIFSWTMMYTLLHQCNAMATVYRWKPCLIRMLKQGDCHRDEIRTIQMDLFKAAPVNADVLPWLGTAIPRTPQPRQTLACLHRRDPRKGCSTPARIIHFRVFICAAKRILDILNLIENEKEQLAQLLETRVQKTKDAVTQRDKLIGENMKLSEETDELRDQNVQLRATNAKMEREVAAVNEKLDSLLRYEKTCAKLSVKCRRNFSFAKVKVKSLTEENTRMQTEALKKSQMSSGISEELTRNNDDLQRAEHMVTVLTA</sequence>
<evidence type="ECO:0000256" key="1">
    <source>
        <dbReference type="SAM" id="Coils"/>
    </source>
</evidence>
<gene>
    <name evidence="3" type="ORF">PROFUN_00151</name>
</gene>
<comment type="caution">
    <text evidence="3">The sequence shown here is derived from an EMBL/GenBank/DDBJ whole genome shotgun (WGS) entry which is preliminary data.</text>
</comment>
<keyword evidence="4" id="KW-1185">Reference proteome</keyword>
<dbReference type="InParanoid" id="A0A2P6P0U6"/>
<evidence type="ECO:0000313" key="3">
    <source>
        <dbReference type="EMBL" id="PRP89809.1"/>
    </source>
</evidence>